<feature type="compositionally biased region" description="Polar residues" evidence="1">
    <location>
        <begin position="526"/>
        <end position="540"/>
    </location>
</feature>
<keyword evidence="3" id="KW-1185">Reference proteome</keyword>
<feature type="region of interest" description="Disordered" evidence="1">
    <location>
        <begin position="569"/>
        <end position="732"/>
    </location>
</feature>
<name>A0ABD0YX80_9HEMI</name>
<reference evidence="2 3" key="1">
    <citation type="submission" date="2024-07" db="EMBL/GenBank/DDBJ databases">
        <title>Chromosome-level genome assembly of the water stick insect Ranatra chinensis (Heteroptera: Nepidae).</title>
        <authorList>
            <person name="Liu X."/>
        </authorList>
    </citation>
    <scope>NUCLEOTIDE SEQUENCE [LARGE SCALE GENOMIC DNA]</scope>
    <source>
        <strain evidence="2">Cailab_2021Rc</strain>
        <tissue evidence="2">Muscle</tissue>
    </source>
</reference>
<evidence type="ECO:0000313" key="2">
    <source>
        <dbReference type="EMBL" id="KAL1140566.1"/>
    </source>
</evidence>
<evidence type="ECO:0000256" key="1">
    <source>
        <dbReference type="SAM" id="MobiDB-lite"/>
    </source>
</evidence>
<feature type="compositionally biased region" description="Basic and acidic residues" evidence="1">
    <location>
        <begin position="450"/>
        <end position="461"/>
    </location>
</feature>
<comment type="caution">
    <text evidence="2">The sequence shown here is derived from an EMBL/GenBank/DDBJ whole genome shotgun (WGS) entry which is preliminary data.</text>
</comment>
<feature type="compositionally biased region" description="Low complexity" evidence="1">
    <location>
        <begin position="306"/>
        <end position="322"/>
    </location>
</feature>
<protein>
    <submittedName>
        <fullName evidence="2">Uncharacterized protein</fullName>
    </submittedName>
</protein>
<accession>A0ABD0YX80</accession>
<feature type="compositionally biased region" description="Basic and acidic residues" evidence="1">
    <location>
        <begin position="330"/>
        <end position="341"/>
    </location>
</feature>
<feature type="compositionally biased region" description="Basic residues" evidence="1">
    <location>
        <begin position="152"/>
        <end position="167"/>
    </location>
</feature>
<feature type="compositionally biased region" description="Basic and acidic residues" evidence="1">
    <location>
        <begin position="101"/>
        <end position="111"/>
    </location>
</feature>
<feature type="compositionally biased region" description="Acidic residues" evidence="1">
    <location>
        <begin position="251"/>
        <end position="267"/>
    </location>
</feature>
<dbReference type="Proteomes" id="UP001558652">
    <property type="component" value="Unassembled WGS sequence"/>
</dbReference>
<dbReference type="AlphaFoldDB" id="A0ABD0YX80"/>
<proteinExistence type="predicted"/>
<feature type="compositionally biased region" description="Acidic residues" evidence="1">
    <location>
        <begin position="172"/>
        <end position="181"/>
    </location>
</feature>
<feature type="compositionally biased region" description="Polar residues" evidence="1">
    <location>
        <begin position="463"/>
        <end position="479"/>
    </location>
</feature>
<feature type="compositionally biased region" description="Low complexity" evidence="1">
    <location>
        <begin position="395"/>
        <end position="416"/>
    </location>
</feature>
<feature type="compositionally biased region" description="Polar residues" evidence="1">
    <location>
        <begin position="589"/>
        <end position="603"/>
    </location>
</feature>
<feature type="region of interest" description="Disordered" evidence="1">
    <location>
        <begin position="440"/>
        <end position="479"/>
    </location>
</feature>
<evidence type="ECO:0000313" key="3">
    <source>
        <dbReference type="Proteomes" id="UP001558652"/>
    </source>
</evidence>
<dbReference type="EMBL" id="JBFDAA010000001">
    <property type="protein sequence ID" value="KAL1140566.1"/>
    <property type="molecule type" value="Genomic_DNA"/>
</dbReference>
<sequence length="919" mass="104842">MHKHHRIGALEKNGLKFVGDQQQQPKAKEGEDNAKSPAEQVPTSGNDALPAAPPASVFNKPRAPPKIRPPVPLNERHKYEYTTKPGQQAASAQPYTPSAGGKDRARGRDHQEDDLDYYDEDELEDEEEEDYEEEPPKKARKDFEATPGRGKGSSRRRGGQQSRKRPPPSRYDDDDMYDDEPERPKQRKGQHSRRTEEEYPRNRNRGLRKGYRDEDDDEMPHERYSGRGNNRRPHQQSMRSSQRSHRRPYYDEADSEEYEYYDDEEDADQYKTQRGKNGHKQSDKRLTVPSSRNKNRNRNEDDRPSPRTTSTTPAPLTTTTPSNVKSQKAKNKDIVEDKSLEDYYDEQEESTSNGKTNNNRDDHPTTTAKNRPNIPVKYTFKPRQEVTPTILAHRSSTVTSSTTHLTTPTPATVPETTRTEPPKRFRMPIEIKLKMKPVLNGRSKVAASDAQEKTSSEKLESSAEVSQRPQQEVEVTTRYSAPVRQLINRRLVRPSTVSSEEDEQAPASSPPQPAQQKGVSFHTRRPSGQSEEAPQSNQQGAVLRRPIKVVVDQPRKYPAEFAIKPDYSSIEQPRGFANGRRPPPIALTTEAQELPTQTGTGLNYRNPFKPLETDLEDEEKSVEQPRTENGPPLGFNYRRPYKTKEPEETRNSQSQEDFETERPQILTRRPFKPKVAEQQDNNPKPALEEPTRAPQVQESRRPLQRLPEPIADIPTGPAQDTSGFRKQEIANPPRTYAFFNTRPKRPPTEERDQIFPPQRPKLIEVTAPGPSAPSEDSTIRPGIVQQQQQNYNNGFHGLDFADEEYDVTLNDALQPSTLHPTQSLLGGSSEIQSFQPRVKTRGFQSAITHPSYTNRGSATYLIPSASQQFYSKVQQEAPPDSIPQGTILDTREYEAIVVPAPRFNQPRFKQRTRPREWFW</sequence>
<feature type="region of interest" description="Disordered" evidence="1">
    <location>
        <begin position="1"/>
        <end position="420"/>
    </location>
</feature>
<gene>
    <name evidence="2" type="ORF">AAG570_000496</name>
</gene>
<feature type="compositionally biased region" description="Acidic residues" evidence="1">
    <location>
        <begin position="112"/>
        <end position="133"/>
    </location>
</feature>
<organism evidence="2 3">
    <name type="scientific">Ranatra chinensis</name>
    <dbReference type="NCBI Taxonomy" id="642074"/>
    <lineage>
        <taxon>Eukaryota</taxon>
        <taxon>Metazoa</taxon>
        <taxon>Ecdysozoa</taxon>
        <taxon>Arthropoda</taxon>
        <taxon>Hexapoda</taxon>
        <taxon>Insecta</taxon>
        <taxon>Pterygota</taxon>
        <taxon>Neoptera</taxon>
        <taxon>Paraneoptera</taxon>
        <taxon>Hemiptera</taxon>
        <taxon>Heteroptera</taxon>
        <taxon>Panheteroptera</taxon>
        <taxon>Nepomorpha</taxon>
        <taxon>Nepidae</taxon>
        <taxon>Ranatrinae</taxon>
        <taxon>Ranatra</taxon>
    </lineage>
</organism>
<feature type="compositionally biased region" description="Basic and acidic residues" evidence="1">
    <location>
        <begin position="134"/>
        <end position="144"/>
    </location>
</feature>
<feature type="compositionally biased region" description="Polar residues" evidence="1">
    <location>
        <begin position="84"/>
        <end position="96"/>
    </location>
</feature>
<feature type="region of interest" description="Disordered" evidence="1">
    <location>
        <begin position="491"/>
        <end position="547"/>
    </location>
</feature>
<feature type="compositionally biased region" description="Pro residues" evidence="1">
    <location>
        <begin position="62"/>
        <end position="72"/>
    </location>
</feature>